<comment type="caution">
    <text evidence="7">The sequence shown here is derived from an EMBL/GenBank/DDBJ whole genome shotgun (WGS) entry which is preliminary data.</text>
</comment>
<evidence type="ECO:0000259" key="6">
    <source>
        <dbReference type="Pfam" id="PF25275"/>
    </source>
</evidence>
<dbReference type="PANTHER" id="PTHR36845">
    <property type="entry name" value="HYDROLASE, PUTATIVE (AFU_ORTHOLOGUE AFUA_7G05090)-RELATED"/>
    <property type="match status" value="1"/>
</dbReference>
<keyword evidence="8" id="KW-1185">Reference proteome</keyword>
<dbReference type="Pfam" id="PF25275">
    <property type="entry name" value="Golvesin_C"/>
    <property type="match status" value="1"/>
</dbReference>
<dbReference type="InterPro" id="IPR012341">
    <property type="entry name" value="6hp_glycosidase-like_sf"/>
</dbReference>
<dbReference type="SUPFAM" id="SSF49299">
    <property type="entry name" value="PKD domain"/>
    <property type="match status" value="1"/>
</dbReference>
<evidence type="ECO:0000256" key="5">
    <source>
        <dbReference type="SAM" id="SignalP"/>
    </source>
</evidence>
<dbReference type="PANTHER" id="PTHR36845:SF1">
    <property type="entry name" value="HYDROLASE, PUTATIVE (AFU_ORTHOLOGUE AFUA_7G05090)-RELATED"/>
    <property type="match status" value="1"/>
</dbReference>
<dbReference type="RefSeq" id="WP_186830891.1">
    <property type="nucleotide sequence ID" value="NZ_BKAU01000001.1"/>
</dbReference>
<organism evidence="7 8">
    <name type="scientific">Chitinophaga cymbidii</name>
    <dbReference type="NCBI Taxonomy" id="1096750"/>
    <lineage>
        <taxon>Bacteria</taxon>
        <taxon>Pseudomonadati</taxon>
        <taxon>Bacteroidota</taxon>
        <taxon>Chitinophagia</taxon>
        <taxon>Chitinophagales</taxon>
        <taxon>Chitinophagaceae</taxon>
        <taxon>Chitinophaga</taxon>
    </lineage>
</organism>
<feature type="active site" description="Nucleophile" evidence="3">
    <location>
        <position position="109"/>
    </location>
</feature>
<accession>A0A512RFV5</accession>
<dbReference type="Gene3D" id="1.50.10.10">
    <property type="match status" value="1"/>
</dbReference>
<dbReference type="InterPro" id="IPR013783">
    <property type="entry name" value="Ig-like_fold"/>
</dbReference>
<feature type="binding site" evidence="4">
    <location>
        <position position="109"/>
    </location>
    <ligand>
        <name>substrate</name>
    </ligand>
</feature>
<dbReference type="Pfam" id="PF07470">
    <property type="entry name" value="Glyco_hydro_88"/>
    <property type="match status" value="1"/>
</dbReference>
<feature type="chain" id="PRO_5021752164" description="Golvesin/Xly CBD-like domain-containing protein" evidence="5">
    <location>
        <begin position="20"/>
        <end position="1086"/>
    </location>
</feature>
<dbReference type="InterPro" id="IPR010905">
    <property type="entry name" value="Glyco_hydro_88"/>
</dbReference>
<feature type="binding site" evidence="4">
    <location>
        <position position="227"/>
    </location>
    <ligand>
        <name>substrate</name>
    </ligand>
</feature>
<keyword evidence="5" id="KW-0732">Signal</keyword>
<dbReference type="InterPro" id="IPR052369">
    <property type="entry name" value="UG_Glycosaminoglycan_Hydrolase"/>
</dbReference>
<dbReference type="Pfam" id="PF12831">
    <property type="entry name" value="FAD_oxidored"/>
    <property type="match status" value="1"/>
</dbReference>
<feature type="active site" description="Proton donor" evidence="3">
    <location>
        <position position="167"/>
    </location>
</feature>
<dbReference type="SUPFAM" id="SSF48208">
    <property type="entry name" value="Six-hairpin glycosidases"/>
    <property type="match status" value="1"/>
</dbReference>
<dbReference type="EMBL" id="BKAU01000001">
    <property type="protein sequence ID" value="GEP94597.1"/>
    <property type="molecule type" value="Genomic_DNA"/>
</dbReference>
<evidence type="ECO:0000256" key="3">
    <source>
        <dbReference type="PIRSR" id="PIRSR610905-1"/>
    </source>
</evidence>
<gene>
    <name evidence="7" type="ORF">CCY01nite_08570</name>
</gene>
<dbReference type="Proteomes" id="UP000321436">
    <property type="component" value="Unassembled WGS sequence"/>
</dbReference>
<dbReference type="GO" id="GO:0000272">
    <property type="term" value="P:polysaccharide catabolic process"/>
    <property type="evidence" value="ECO:0007669"/>
    <property type="project" value="TreeGrafter"/>
</dbReference>
<dbReference type="InterPro" id="IPR036188">
    <property type="entry name" value="FAD/NAD-bd_sf"/>
</dbReference>
<dbReference type="GO" id="GO:0052757">
    <property type="term" value="F:chondroitin hydrolase activity"/>
    <property type="evidence" value="ECO:0007669"/>
    <property type="project" value="TreeGrafter"/>
</dbReference>
<dbReference type="InterPro" id="IPR008928">
    <property type="entry name" value="6-hairpin_glycosidase_sf"/>
</dbReference>
<dbReference type="AlphaFoldDB" id="A0A512RFV5"/>
<reference evidence="7 8" key="1">
    <citation type="submission" date="2019-07" db="EMBL/GenBank/DDBJ databases">
        <title>Whole genome shotgun sequence of Chitinophaga cymbidii NBRC 109752.</title>
        <authorList>
            <person name="Hosoyama A."/>
            <person name="Uohara A."/>
            <person name="Ohji S."/>
            <person name="Ichikawa N."/>
        </authorList>
    </citation>
    <scope>NUCLEOTIDE SEQUENCE [LARGE SCALE GENOMIC DNA]</scope>
    <source>
        <strain evidence="7 8">NBRC 109752</strain>
    </source>
</reference>
<comment type="similarity">
    <text evidence="2">Belongs to the glycosyl hydrolase 88 family.</text>
</comment>
<dbReference type="InterPro" id="IPR033803">
    <property type="entry name" value="CBD-like_Golvesin-Xly"/>
</dbReference>
<protein>
    <recommendedName>
        <fullName evidence="6">Golvesin/Xly CBD-like domain-containing protein</fullName>
    </recommendedName>
</protein>
<evidence type="ECO:0000256" key="1">
    <source>
        <dbReference type="ARBA" id="ARBA00022801"/>
    </source>
</evidence>
<evidence type="ECO:0000313" key="8">
    <source>
        <dbReference type="Proteomes" id="UP000321436"/>
    </source>
</evidence>
<keyword evidence="1" id="KW-0378">Hydrolase</keyword>
<feature type="binding site" evidence="4">
    <location>
        <position position="239"/>
    </location>
    <ligand>
        <name>substrate</name>
    </ligand>
</feature>
<evidence type="ECO:0000256" key="2">
    <source>
        <dbReference type="ARBA" id="ARBA00038358"/>
    </source>
</evidence>
<dbReference type="Gene3D" id="3.50.50.60">
    <property type="entry name" value="FAD/NAD(P)-binding domain"/>
    <property type="match status" value="1"/>
</dbReference>
<feature type="binding site" evidence="4">
    <location>
        <position position="243"/>
    </location>
    <ligand>
        <name>substrate</name>
    </ligand>
</feature>
<evidence type="ECO:0000313" key="7">
    <source>
        <dbReference type="EMBL" id="GEP94597.1"/>
    </source>
</evidence>
<evidence type="ECO:0000256" key="4">
    <source>
        <dbReference type="PIRSR" id="PIRSR610905-2"/>
    </source>
</evidence>
<dbReference type="Gene3D" id="2.60.40.10">
    <property type="entry name" value="Immunoglobulins"/>
    <property type="match status" value="1"/>
</dbReference>
<feature type="domain" description="Golvesin/Xly CBD-like" evidence="6">
    <location>
        <begin position="969"/>
        <end position="1076"/>
    </location>
</feature>
<dbReference type="SUPFAM" id="SSF51905">
    <property type="entry name" value="FAD/NAD(P)-binding domain"/>
    <property type="match status" value="1"/>
</dbReference>
<name>A0A512RFV5_9BACT</name>
<feature type="binding site" evidence="4">
    <location>
        <position position="167"/>
    </location>
    <ligand>
        <name>substrate</name>
    </ligand>
</feature>
<sequence length="1086" mass="121279">MRKLIFSISTLFITCAAGAQQKVPVSIAMGTVQQQLQRMTAQQTDVTKYPRTIKDGITRTVKSSDWTSGFFPGTLWYLYEYTGDAKWETLARQWTAGLEKEKRNKGTHDLGFMMYCPFGNGYRLTQDPAYRQVLLESAASLASRFNAKTGTLKSWDKKEFHFPVIIDNMMNLELLFWATRVTGDSSYYKIAVSHADQTMKHHFRKNYSSYHVVDYDSVTGQPLRKITHQGYSDHSAWARGQAWGLYGYTMAYRFTQDQRYLQQAEKIAAFYLGKLPKDKVPYWDFDAPRSSKPPRDASAAAITASALLELSKYTNNKKYFTAAEDMLVSLCSTTYMAAPGSNNYFLLKHSTGHMPHRSEIDVPINYADYYFVEALLRYQPVQSIKKADVVVYTGNPGGITAAIAAAREGASVLLVEPSPYLGGIVAQGGLCVSDIGHHETIGGLAKNFFQQTADYYRTTYGERSEQWKASVVEGLPGASFEPKVGELVFEQMLKAYPSIKIVRNVSLVKTWQQGKQIHAITCKNLQTGDTVHLQGKVFVDASYTADLVAMAKVSYLLGTEGKHVFGEPSVPDQSSRAIQAFNYRVTMSNDPANMVAVSKPAAYDAAAYDIRLAGLLKDSTTRVFKTYWKLPNKKIDANIADFPGVNWTYPEADYAARAALEAKHRNNSLGYIYFLQNDPRVPMRMQKEARTWGLAKDEFTDNGNFPRHIYIREGRRLNGAYVMRQQDLQQDREKPDAIALGSYSMDSHATTVIRKSDGTLGYSGGGIWEPVKAYEIAYRALVPKATECTNLLVPVCMSSTHMAWTSLRMEPVFMMTGEAAGIAAAMAFAHNTTVQNVHTATLRQHLKKHGALVNLLPETVADFEWQPRAPRVGETVTFTVKTKPGNTQPVRCYWDFDGDGKPDANTLEVKQTMKADKVQLVSLVVEDASGKRSLPFARTVKAGNGKGGDIQIDSEDSTHARLKLVKKAMAQTPYWGNFYHTDGNVMKGKSSATYLPDIEKAGKYDVYVSTVPGNGRSSHTLVELAHAKGTERIYIDQRKGDPLFGLIFLGRFEFRPGGAASLTIRNNDHGKYILYDVARWVLRSTN</sequence>
<feature type="signal peptide" evidence="5">
    <location>
        <begin position="1"/>
        <end position="19"/>
    </location>
</feature>
<proteinExistence type="inferred from homology"/>
<dbReference type="InterPro" id="IPR035986">
    <property type="entry name" value="PKD_dom_sf"/>
</dbReference>